<evidence type="ECO:0000313" key="3">
    <source>
        <dbReference type="Proteomes" id="UP000789405"/>
    </source>
</evidence>
<sequence>NFNQEACNKDRANKPEKESKDDINEYLQQIAKLKEENIQLKEKNIRLYEKNALLIKRN</sequence>
<feature type="compositionally biased region" description="Basic and acidic residues" evidence="1">
    <location>
        <begin position="7"/>
        <end position="21"/>
    </location>
</feature>
<gene>
    <name evidence="2" type="ORF">DERYTH_LOCUS27352</name>
</gene>
<dbReference type="Proteomes" id="UP000789405">
    <property type="component" value="Unassembled WGS sequence"/>
</dbReference>
<proteinExistence type="predicted"/>
<protein>
    <submittedName>
        <fullName evidence="2">25435_t:CDS:1</fullName>
    </submittedName>
</protein>
<evidence type="ECO:0000313" key="2">
    <source>
        <dbReference type="EMBL" id="CAG8822687.1"/>
    </source>
</evidence>
<feature type="non-terminal residue" evidence="2">
    <location>
        <position position="1"/>
    </location>
</feature>
<feature type="non-terminal residue" evidence="2">
    <location>
        <position position="58"/>
    </location>
</feature>
<comment type="caution">
    <text evidence="2">The sequence shown here is derived from an EMBL/GenBank/DDBJ whole genome shotgun (WGS) entry which is preliminary data.</text>
</comment>
<name>A0A9N9KC70_9GLOM</name>
<accession>A0A9N9KC70</accession>
<feature type="region of interest" description="Disordered" evidence="1">
    <location>
        <begin position="1"/>
        <end position="21"/>
    </location>
</feature>
<evidence type="ECO:0000256" key="1">
    <source>
        <dbReference type="SAM" id="MobiDB-lite"/>
    </source>
</evidence>
<dbReference type="AlphaFoldDB" id="A0A9N9KC70"/>
<keyword evidence="3" id="KW-1185">Reference proteome</keyword>
<reference evidence="2" key="1">
    <citation type="submission" date="2021-06" db="EMBL/GenBank/DDBJ databases">
        <authorList>
            <person name="Kallberg Y."/>
            <person name="Tangrot J."/>
            <person name="Rosling A."/>
        </authorList>
    </citation>
    <scope>NUCLEOTIDE SEQUENCE</scope>
    <source>
        <strain evidence="2">MA453B</strain>
    </source>
</reference>
<organism evidence="2 3">
    <name type="scientific">Dentiscutata erythropus</name>
    <dbReference type="NCBI Taxonomy" id="1348616"/>
    <lineage>
        <taxon>Eukaryota</taxon>
        <taxon>Fungi</taxon>
        <taxon>Fungi incertae sedis</taxon>
        <taxon>Mucoromycota</taxon>
        <taxon>Glomeromycotina</taxon>
        <taxon>Glomeromycetes</taxon>
        <taxon>Diversisporales</taxon>
        <taxon>Gigasporaceae</taxon>
        <taxon>Dentiscutata</taxon>
    </lineage>
</organism>
<dbReference type="EMBL" id="CAJVPY010062470">
    <property type="protein sequence ID" value="CAG8822687.1"/>
    <property type="molecule type" value="Genomic_DNA"/>
</dbReference>